<dbReference type="RefSeq" id="WP_264327145.1">
    <property type="nucleotide sequence ID" value="NZ_JADEXQ010000099.1"/>
</dbReference>
<dbReference type="GO" id="GO:0003682">
    <property type="term" value="F:chromatin binding"/>
    <property type="evidence" value="ECO:0007669"/>
    <property type="project" value="TreeGrafter"/>
</dbReference>
<feature type="transmembrane region" description="Helical" evidence="3">
    <location>
        <begin position="7"/>
        <end position="24"/>
    </location>
</feature>
<feature type="compositionally biased region" description="Polar residues" evidence="2">
    <location>
        <begin position="356"/>
        <end position="373"/>
    </location>
</feature>
<feature type="coiled-coil region" evidence="1">
    <location>
        <begin position="265"/>
        <end position="292"/>
    </location>
</feature>
<proteinExistence type="predicted"/>
<dbReference type="GO" id="GO:0000785">
    <property type="term" value="C:chromatin"/>
    <property type="evidence" value="ECO:0007669"/>
    <property type="project" value="TreeGrafter"/>
</dbReference>
<feature type="region of interest" description="Disordered" evidence="2">
    <location>
        <begin position="305"/>
        <end position="373"/>
    </location>
</feature>
<evidence type="ECO:0000256" key="1">
    <source>
        <dbReference type="SAM" id="Coils"/>
    </source>
</evidence>
<dbReference type="AlphaFoldDB" id="A0A928VPX4"/>
<keyword evidence="3" id="KW-1133">Transmembrane helix</keyword>
<dbReference type="GO" id="GO:0000796">
    <property type="term" value="C:condensin complex"/>
    <property type="evidence" value="ECO:0007669"/>
    <property type="project" value="TreeGrafter"/>
</dbReference>
<evidence type="ECO:0000313" key="5">
    <source>
        <dbReference type="EMBL" id="MBE9032325.1"/>
    </source>
</evidence>
<evidence type="ECO:0000256" key="3">
    <source>
        <dbReference type="SAM" id="Phobius"/>
    </source>
</evidence>
<protein>
    <recommendedName>
        <fullName evidence="4">TerB-C domain-containing protein</fullName>
    </recommendedName>
</protein>
<dbReference type="PANTHER" id="PTHR43941">
    <property type="entry name" value="STRUCTURAL MAINTENANCE OF CHROMOSOMES PROTEIN 2"/>
    <property type="match status" value="1"/>
</dbReference>
<feature type="domain" description="TerB-C" evidence="4">
    <location>
        <begin position="359"/>
        <end position="456"/>
    </location>
</feature>
<feature type="compositionally biased region" description="Low complexity" evidence="2">
    <location>
        <begin position="321"/>
        <end position="336"/>
    </location>
</feature>
<evidence type="ECO:0000313" key="6">
    <source>
        <dbReference type="Proteomes" id="UP000625316"/>
    </source>
</evidence>
<dbReference type="InterPro" id="IPR028932">
    <property type="entry name" value="TerB-C"/>
</dbReference>
<keyword evidence="6" id="KW-1185">Reference proteome</keyword>
<evidence type="ECO:0000256" key="2">
    <source>
        <dbReference type="SAM" id="MobiDB-lite"/>
    </source>
</evidence>
<dbReference type="Proteomes" id="UP000625316">
    <property type="component" value="Unassembled WGS sequence"/>
</dbReference>
<reference evidence="5" key="1">
    <citation type="submission" date="2020-10" db="EMBL/GenBank/DDBJ databases">
        <authorList>
            <person name="Castelo-Branco R."/>
            <person name="Eusebio N."/>
            <person name="Adriana R."/>
            <person name="Vieira A."/>
            <person name="Brugerolle De Fraissinette N."/>
            <person name="Rezende De Castro R."/>
            <person name="Schneider M.P."/>
            <person name="Vasconcelos V."/>
            <person name="Leao P.N."/>
        </authorList>
    </citation>
    <scope>NUCLEOTIDE SEQUENCE</scope>
    <source>
        <strain evidence="5">LEGE 11480</strain>
    </source>
</reference>
<dbReference type="PANTHER" id="PTHR43941:SF1">
    <property type="entry name" value="STRUCTURAL MAINTENANCE OF CHROMOSOMES PROTEIN 2"/>
    <property type="match status" value="1"/>
</dbReference>
<sequence>MLKNRLLLSLVTGGIGFGLSLLILRDFKMAAYTGLMGFVASQAGVLVTSSQHEEHLRDRREELRGHIRALQQRRSNVYEELAQLQAQCAEFSHRAQQLQRSTVATPGNAAIQNPWTPKPTSTGSNGPSAQRVSWNLTEPRQSATDIELDELTQRIQALSAEEAALQAAIQDDLGAKQKAELHRTTSEAELQQLQAQIREQTALKQTLNQTILELEQQQQQLQSHIPQLQTQIHELEEYRTTIDAQIQSHKTAKPSAGETALQGAIDQMQSQIAALRGELSELETQIIDRRNQKQLLDQAIESQASNQATITAPPPAPTDPPAANTRLPAVTTTTTPAAPPPPAAKSTTSKAPSKAGQKTRTKPATTAPQTTDGLSTEWRVFKGKLQPYEFQALCAIALEENPTSVLKHLAESNLTMPEMLIDTINEQALDAIGDLILEAGRDAASTIIAQEYRDEVATLIATHR</sequence>
<evidence type="ECO:0000259" key="4">
    <source>
        <dbReference type="Pfam" id="PF15615"/>
    </source>
</evidence>
<dbReference type="GO" id="GO:0000793">
    <property type="term" value="C:condensed chromosome"/>
    <property type="evidence" value="ECO:0007669"/>
    <property type="project" value="TreeGrafter"/>
</dbReference>
<keyword evidence="3" id="KW-0472">Membrane</keyword>
<keyword evidence="3" id="KW-0812">Transmembrane</keyword>
<feature type="compositionally biased region" description="Low complexity" evidence="2">
    <location>
        <begin position="344"/>
        <end position="355"/>
    </location>
</feature>
<feature type="region of interest" description="Disordered" evidence="2">
    <location>
        <begin position="99"/>
        <end position="131"/>
    </location>
</feature>
<dbReference type="Pfam" id="PF15615">
    <property type="entry name" value="TerB_C"/>
    <property type="match status" value="1"/>
</dbReference>
<feature type="coiled-coil region" evidence="1">
    <location>
        <begin position="141"/>
        <end position="231"/>
    </location>
</feature>
<accession>A0A928VPX4</accession>
<name>A0A928VPX4_9CYAN</name>
<keyword evidence="1" id="KW-0175">Coiled coil</keyword>
<gene>
    <name evidence="5" type="ORF">IQ266_21540</name>
</gene>
<organism evidence="5 6">
    <name type="scientific">Romeriopsis navalis LEGE 11480</name>
    <dbReference type="NCBI Taxonomy" id="2777977"/>
    <lineage>
        <taxon>Bacteria</taxon>
        <taxon>Bacillati</taxon>
        <taxon>Cyanobacteriota</taxon>
        <taxon>Cyanophyceae</taxon>
        <taxon>Leptolyngbyales</taxon>
        <taxon>Leptolyngbyaceae</taxon>
        <taxon>Romeriopsis</taxon>
        <taxon>Romeriopsis navalis</taxon>
    </lineage>
</organism>
<comment type="caution">
    <text evidence="5">The sequence shown here is derived from an EMBL/GenBank/DDBJ whole genome shotgun (WGS) entry which is preliminary data.</text>
</comment>
<dbReference type="EMBL" id="JADEXQ010000099">
    <property type="protein sequence ID" value="MBE9032325.1"/>
    <property type="molecule type" value="Genomic_DNA"/>
</dbReference>